<keyword evidence="2" id="KW-1133">Transmembrane helix</keyword>
<evidence type="ECO:0000256" key="1">
    <source>
        <dbReference type="SAM" id="MobiDB-lite"/>
    </source>
</evidence>
<dbReference type="EMBL" id="JBHTAS010000001">
    <property type="protein sequence ID" value="MFC7142003.1"/>
    <property type="molecule type" value="Genomic_DNA"/>
</dbReference>
<protein>
    <submittedName>
        <fullName evidence="3">Uncharacterized protein</fullName>
    </submittedName>
</protein>
<evidence type="ECO:0000313" key="4">
    <source>
        <dbReference type="Proteomes" id="UP001596432"/>
    </source>
</evidence>
<evidence type="ECO:0000313" key="3">
    <source>
        <dbReference type="EMBL" id="MFC7142003.1"/>
    </source>
</evidence>
<keyword evidence="2" id="KW-0472">Membrane</keyword>
<keyword evidence="4" id="KW-1185">Reference proteome</keyword>
<dbReference type="GeneID" id="78822335"/>
<evidence type="ECO:0000256" key="2">
    <source>
        <dbReference type="SAM" id="Phobius"/>
    </source>
</evidence>
<gene>
    <name evidence="3" type="ORF">ACFQMA_19475</name>
</gene>
<dbReference type="RefSeq" id="WP_274323079.1">
    <property type="nucleotide sequence ID" value="NZ_CP118158.1"/>
</dbReference>
<dbReference type="AlphaFoldDB" id="A0ABD5Y841"/>
<organism evidence="3 4">
    <name type="scientific">Halosimplex aquaticum</name>
    <dbReference type="NCBI Taxonomy" id="3026162"/>
    <lineage>
        <taxon>Archaea</taxon>
        <taxon>Methanobacteriati</taxon>
        <taxon>Methanobacteriota</taxon>
        <taxon>Stenosarchaea group</taxon>
        <taxon>Halobacteria</taxon>
        <taxon>Halobacteriales</taxon>
        <taxon>Haloarculaceae</taxon>
        <taxon>Halosimplex</taxon>
    </lineage>
</organism>
<proteinExistence type="predicted"/>
<dbReference type="Pfam" id="PF25927">
    <property type="entry name" value="DUF7972"/>
    <property type="match status" value="1"/>
</dbReference>
<feature type="transmembrane region" description="Helical" evidence="2">
    <location>
        <begin position="73"/>
        <end position="95"/>
    </location>
</feature>
<keyword evidence="2" id="KW-0812">Transmembrane</keyword>
<dbReference type="Proteomes" id="UP001596432">
    <property type="component" value="Unassembled WGS sequence"/>
</dbReference>
<feature type="transmembrane region" description="Helical" evidence="2">
    <location>
        <begin position="294"/>
        <end position="316"/>
    </location>
</feature>
<feature type="compositionally biased region" description="Basic and acidic residues" evidence="1">
    <location>
        <begin position="366"/>
        <end position="386"/>
    </location>
</feature>
<feature type="transmembrane region" description="Helical" evidence="2">
    <location>
        <begin position="32"/>
        <end position="52"/>
    </location>
</feature>
<dbReference type="InterPro" id="IPR058278">
    <property type="entry name" value="DUF7972"/>
</dbReference>
<feature type="region of interest" description="Disordered" evidence="1">
    <location>
        <begin position="361"/>
        <end position="386"/>
    </location>
</feature>
<accession>A0ABD5Y841</accession>
<reference evidence="3 4" key="1">
    <citation type="journal article" date="2019" name="Int. J. Syst. Evol. Microbiol.">
        <title>The Global Catalogue of Microorganisms (GCM) 10K type strain sequencing project: providing services to taxonomists for standard genome sequencing and annotation.</title>
        <authorList>
            <consortium name="The Broad Institute Genomics Platform"/>
            <consortium name="The Broad Institute Genome Sequencing Center for Infectious Disease"/>
            <person name="Wu L."/>
            <person name="Ma J."/>
        </authorList>
    </citation>
    <scope>NUCLEOTIDE SEQUENCE [LARGE SCALE GENOMIC DNA]</scope>
    <source>
        <strain evidence="3 4">XZYJT29</strain>
    </source>
</reference>
<feature type="transmembrane region" description="Helical" evidence="2">
    <location>
        <begin position="328"/>
        <end position="349"/>
    </location>
</feature>
<comment type="caution">
    <text evidence="3">The sequence shown here is derived from an EMBL/GenBank/DDBJ whole genome shotgun (WGS) entry which is preliminary data.</text>
</comment>
<name>A0ABD5Y841_9EURY</name>
<feature type="transmembrane region" description="Helical" evidence="2">
    <location>
        <begin position="101"/>
        <end position="123"/>
    </location>
</feature>
<sequence>MTDEDERHSTESATDGGDRRLSIRAFLWAVRFLWLVVRLGAAGVAVAASVVTDAEHRSRARRWLLLEGDRWRLVALMVAGVGGGTFLLSLVDAVGVAEGSFVATTFGAAISGLFSFVPIVIAVNQLTVSRLFGSPEQFRQQVQDVDAFRREFEDDHPTESVSPTEPAKFLALAVEVVANQADALERSVETVDGDARGVVDAYVAVVREQVTHVSEHLDGSHQPLIEVLPPMMGDSYSRNVNDARRIRDRFSGELPVDARDRLEDLEESFVALAVLRQYFKALYLTQELSYLSRLIGYTGVGAFVVATLVIMAFANGQPLGGHPILLDGLLSAAFAAIFLPFAVLLSFILRVATIAKRTAAPGPFTPERETPDYATHRSETPPIHGD</sequence>